<evidence type="ECO:0000313" key="2">
    <source>
        <dbReference type="Proteomes" id="UP001064048"/>
    </source>
</evidence>
<evidence type="ECO:0000313" key="1">
    <source>
        <dbReference type="EMBL" id="KAI8424676.1"/>
    </source>
</evidence>
<comment type="caution">
    <text evidence="1">The sequence shown here is derived from an EMBL/GenBank/DDBJ whole genome shotgun (WGS) entry which is preliminary data.</text>
</comment>
<organism evidence="1 2">
    <name type="scientific">Choristoneura fumiferana</name>
    <name type="common">Spruce budworm moth</name>
    <name type="synonym">Archips fumiferana</name>
    <dbReference type="NCBI Taxonomy" id="7141"/>
    <lineage>
        <taxon>Eukaryota</taxon>
        <taxon>Metazoa</taxon>
        <taxon>Ecdysozoa</taxon>
        <taxon>Arthropoda</taxon>
        <taxon>Hexapoda</taxon>
        <taxon>Insecta</taxon>
        <taxon>Pterygota</taxon>
        <taxon>Neoptera</taxon>
        <taxon>Endopterygota</taxon>
        <taxon>Lepidoptera</taxon>
        <taxon>Glossata</taxon>
        <taxon>Ditrysia</taxon>
        <taxon>Tortricoidea</taxon>
        <taxon>Tortricidae</taxon>
        <taxon>Tortricinae</taxon>
        <taxon>Choristoneura</taxon>
    </lineage>
</organism>
<proteinExistence type="predicted"/>
<reference evidence="1 2" key="1">
    <citation type="journal article" date="2022" name="Genome Biol. Evol.">
        <title>The Spruce Budworm Genome: Reconstructing the Evolutionary History of Antifreeze Proteins.</title>
        <authorList>
            <person name="Beliveau C."/>
            <person name="Gagne P."/>
            <person name="Picq S."/>
            <person name="Vernygora O."/>
            <person name="Keeling C.I."/>
            <person name="Pinkney K."/>
            <person name="Doucet D."/>
            <person name="Wen F."/>
            <person name="Johnston J.S."/>
            <person name="Maaroufi H."/>
            <person name="Boyle B."/>
            <person name="Laroche J."/>
            <person name="Dewar K."/>
            <person name="Juretic N."/>
            <person name="Blackburn G."/>
            <person name="Nisole A."/>
            <person name="Brunet B."/>
            <person name="Brandao M."/>
            <person name="Lumley L."/>
            <person name="Duan J."/>
            <person name="Quan G."/>
            <person name="Lucarotti C.J."/>
            <person name="Roe A.D."/>
            <person name="Sperling F.A.H."/>
            <person name="Levesque R.C."/>
            <person name="Cusson M."/>
        </authorList>
    </citation>
    <scope>NUCLEOTIDE SEQUENCE [LARGE SCALE GENOMIC DNA]</scope>
    <source>
        <strain evidence="1">Glfc:IPQL:Cfum</strain>
    </source>
</reference>
<keyword evidence="2" id="KW-1185">Reference proteome</keyword>
<dbReference type="Proteomes" id="UP001064048">
    <property type="component" value="Chromosome 11"/>
</dbReference>
<accession>A0ACC0JKG3</accession>
<protein>
    <submittedName>
        <fullName evidence="1">Uncharacterized protein</fullName>
    </submittedName>
</protein>
<name>A0ACC0JKG3_CHOFU</name>
<dbReference type="EMBL" id="CM046111">
    <property type="protein sequence ID" value="KAI8424676.1"/>
    <property type="molecule type" value="Genomic_DNA"/>
</dbReference>
<sequence>MNDTQTTGSSPPPPIPNQASEHENIEVISIKSRIPPFWRDQPRLWFAQFETVVANQKLNDESKFSLIVTQFEKADVEQISDIILAQPNTGRYEATKTRLLTVYEECGADQLHKLLHEMELGDQRPSQLLRRMRGPARGRIPDETLRMLWMGHLPAAIRTVLAVHEETDLDALAALADKMHEQSRQIHAVSSRPGPAVPSTSQITPSTENSNLIDMIEALRVEPVFVPQQTVGKLTKTQAATGAEVNDISTNRLFIKDISTGLRFLIDTGANISVLPARVADKRGQNAISYLYAANGADFLQHHNLIIDLQGRRLIDKYTNTFITGYVSPSTEGSIRTIDDSQPYHDLLSKYPDITRPSLNKLHNSEVEHCIETVGPPIYAKARPLPPHKYKAAKEEFQAMIEQGICRPSNSPWASPLHMVLKKDGTYRTCGDYRRLNAVTIPDRYPLPRLHDFTYNLQGKTFFSKIDLQKAYYQVRNREEDIKKTAVITPFGLYEFTRMCFGLRNSGQTFQRHIDNVLRGLQVFPFVDDILVASRNEKEHRNDLEKVFQRLNENGLQLNVSKCVFGQTKLDFLGYTISSEGILPTQEKINAITSFPLPQTIQELRRFLGMVNFYRENIPQAASTHKELNKYLHNSKKNDKTRIEWDESSRAAFDKSGIQNPVADALSRIDALLCPTPIDYEELAKMQAQDEELQQLKKDACYKFKEIIAPGNKIKITCEISTGTARPYLPIEYRKTACQAIHNLSHCGIKATRKMVTARYFWKSMRSDINNWTRTCIPCQRAKTQKHTKSPLGSFKEVNRLSHVHIDIVGPLPISDGFRYLLTMIDRATKWPEAFPIEEITAEKVANTFYQGWISRFGCPATITTDRGTQFESEIFNKLTQRMGIHRTRTTAYHPICNGILERWHRSLKNALTARLNTVHWARELPTVLLGLRAACKEDVGASTAELLYGQPLRLPGEFYDETMPSQTRSPFLNNLHEALKKAQAQRRSNVSRATFVHENLWKCTHVFIRNDAVSKPLTPTYDGPYKVIERREKYFNVLLPKKASNISIDRLKPAFYFNTESDATSTTSSAEPYITRSGRISKKPVRFAGGGVM</sequence>
<gene>
    <name evidence="1" type="ORF">MSG28_006631</name>
</gene>